<dbReference type="AlphaFoldDB" id="A0A069PAW8"/>
<keyword evidence="3" id="KW-1185">Reference proteome</keyword>
<reference evidence="2 3" key="1">
    <citation type="submission" date="2014-03" db="EMBL/GenBank/DDBJ databases">
        <title>Draft Genome Sequences of Four Burkholderia Strains.</title>
        <authorList>
            <person name="Liu X.Y."/>
            <person name="Li C.X."/>
            <person name="Xu J.H."/>
        </authorList>
    </citation>
    <scope>NUCLEOTIDE SEQUENCE [LARGE SCALE GENOMIC DNA]</scope>
    <source>
        <strain evidence="2 3">DSM 50014</strain>
    </source>
</reference>
<comment type="caution">
    <text evidence="2">The sequence shown here is derived from an EMBL/GenBank/DDBJ whole genome shotgun (WGS) entry which is preliminary data.</text>
</comment>
<sequence length="149" mass="16695">MRRRAAVDGRSLAGNTRSTRNTRYARYARTTRRLPRPPFRPNRPIGAAARRTSGLRFARRRAGRLAARRLRGPLRIADHAPRGRRGARKALRRGFLLAERACFTGLAGGAPVRLRITQQTFAQLLQLLLRIGLVRVGGLFGNIRHSVAL</sequence>
<dbReference type="EMBL" id="JFHC01000137">
    <property type="protein sequence ID" value="KDR37800.1"/>
    <property type="molecule type" value="Genomic_DNA"/>
</dbReference>
<gene>
    <name evidence="2" type="ORF">BG61_07095</name>
</gene>
<accession>A0A069PAW8</accession>
<name>A0A069PAW8_9BURK</name>
<dbReference type="Proteomes" id="UP000027466">
    <property type="component" value="Unassembled WGS sequence"/>
</dbReference>
<evidence type="ECO:0000256" key="1">
    <source>
        <dbReference type="SAM" id="MobiDB-lite"/>
    </source>
</evidence>
<evidence type="ECO:0000313" key="3">
    <source>
        <dbReference type="Proteomes" id="UP000027466"/>
    </source>
</evidence>
<proteinExistence type="predicted"/>
<evidence type="ECO:0000313" key="2">
    <source>
        <dbReference type="EMBL" id="KDR37800.1"/>
    </source>
</evidence>
<feature type="region of interest" description="Disordered" evidence="1">
    <location>
        <begin position="1"/>
        <end position="42"/>
    </location>
</feature>
<organism evidence="2 3">
    <name type="scientific">Caballeronia glathei</name>
    <dbReference type="NCBI Taxonomy" id="60547"/>
    <lineage>
        <taxon>Bacteria</taxon>
        <taxon>Pseudomonadati</taxon>
        <taxon>Pseudomonadota</taxon>
        <taxon>Betaproteobacteria</taxon>
        <taxon>Burkholderiales</taxon>
        <taxon>Burkholderiaceae</taxon>
        <taxon>Caballeronia</taxon>
    </lineage>
</organism>
<feature type="compositionally biased region" description="Low complexity" evidence="1">
    <location>
        <begin position="16"/>
        <end position="28"/>
    </location>
</feature>
<protein>
    <submittedName>
        <fullName evidence="2">Uncharacterized protein</fullName>
    </submittedName>
</protein>